<dbReference type="EMBL" id="VTPC01090649">
    <property type="protein sequence ID" value="KAF2882141.1"/>
    <property type="molecule type" value="Genomic_DNA"/>
</dbReference>
<keyword evidence="6 8" id="KW-0472">Membrane</keyword>
<feature type="transmembrane region" description="Helical" evidence="8">
    <location>
        <begin position="443"/>
        <end position="465"/>
    </location>
</feature>
<evidence type="ECO:0000256" key="6">
    <source>
        <dbReference type="ARBA" id="ARBA00023136"/>
    </source>
</evidence>
<dbReference type="GO" id="GO:0005044">
    <property type="term" value="F:scavenger receptor activity"/>
    <property type="evidence" value="ECO:0007669"/>
    <property type="project" value="TreeGrafter"/>
</dbReference>
<comment type="subcellular location">
    <subcellularLocation>
        <location evidence="1">Cell membrane</location>
    </subcellularLocation>
</comment>
<organism evidence="9 10">
    <name type="scientific">Ignelater luminosus</name>
    <name type="common">Cucubano</name>
    <name type="synonym">Pyrophorus luminosus</name>
    <dbReference type="NCBI Taxonomy" id="2038154"/>
    <lineage>
        <taxon>Eukaryota</taxon>
        <taxon>Metazoa</taxon>
        <taxon>Ecdysozoa</taxon>
        <taxon>Arthropoda</taxon>
        <taxon>Hexapoda</taxon>
        <taxon>Insecta</taxon>
        <taxon>Pterygota</taxon>
        <taxon>Neoptera</taxon>
        <taxon>Endopterygota</taxon>
        <taxon>Coleoptera</taxon>
        <taxon>Polyphaga</taxon>
        <taxon>Elateriformia</taxon>
        <taxon>Elateroidea</taxon>
        <taxon>Elateridae</taxon>
        <taxon>Agrypninae</taxon>
        <taxon>Pyrophorini</taxon>
        <taxon>Ignelater</taxon>
    </lineage>
</organism>
<dbReference type="OrthoDB" id="514335at2759"/>
<accession>A0A8K0CB05</accession>
<dbReference type="AlphaFoldDB" id="A0A8K0CB05"/>
<dbReference type="GO" id="GO:0005737">
    <property type="term" value="C:cytoplasm"/>
    <property type="evidence" value="ECO:0007669"/>
    <property type="project" value="TreeGrafter"/>
</dbReference>
<reference evidence="9" key="1">
    <citation type="submission" date="2019-08" db="EMBL/GenBank/DDBJ databases">
        <title>The genome of the North American firefly Photinus pyralis.</title>
        <authorList>
            <consortium name="Photinus pyralis genome working group"/>
            <person name="Fallon T.R."/>
            <person name="Sander Lower S.E."/>
            <person name="Weng J.-K."/>
        </authorList>
    </citation>
    <scope>NUCLEOTIDE SEQUENCE</scope>
    <source>
        <strain evidence="9">TRF0915ILg1</strain>
        <tissue evidence="9">Whole body</tissue>
    </source>
</reference>
<keyword evidence="4 8" id="KW-0812">Transmembrane</keyword>
<evidence type="ECO:0000256" key="2">
    <source>
        <dbReference type="ARBA" id="ARBA00010532"/>
    </source>
</evidence>
<evidence type="ECO:0000256" key="3">
    <source>
        <dbReference type="ARBA" id="ARBA00022475"/>
    </source>
</evidence>
<dbReference type="PANTHER" id="PTHR11923:SF93">
    <property type="entry name" value="GH07959P-RELATED"/>
    <property type="match status" value="1"/>
</dbReference>
<keyword evidence="5 8" id="KW-1133">Transmembrane helix</keyword>
<dbReference type="GO" id="GO:0005886">
    <property type="term" value="C:plasma membrane"/>
    <property type="evidence" value="ECO:0007669"/>
    <property type="project" value="UniProtKB-SubCell"/>
</dbReference>
<feature type="transmembrane region" description="Helical" evidence="8">
    <location>
        <begin position="12"/>
        <end position="45"/>
    </location>
</feature>
<dbReference type="PRINTS" id="PR01609">
    <property type="entry name" value="CD36FAMILY"/>
</dbReference>
<comment type="caution">
    <text evidence="9">The sequence shown here is derived from an EMBL/GenBank/DDBJ whole genome shotgun (WGS) entry which is preliminary data.</text>
</comment>
<sequence>MKPYPSCFHKSTCFGFLGILLFSSGVALLFLWTLLFDFIIASMMVLKPNSQCLDVWKKAPMPLALDFYFFNWTNPEEIYDLNRKPKFKQMGPYRFIEHREKVNLTWNSNNTITYRQLRYWYFDERNSFGKLTDQITTLNAVTMSAANQIKDWSYFMKKGFSLSLAAIAPTIEITKSVGELLFQGYEDPYVDMALTLPFLAETLPPFDKFGWFYTRNESYTYDGIFNMATGKSDNNLGELLEWNYHNQTSYFGGSCGKVHGSAAELYPQYQKRNHIGFFSPDMCRHVQLDYEDDVFVKDIKGYKFSAQKSMLDNGTLVPENKCYCNGECIPSGLLNVSSCRYGTPSFVSLPHFYGADPVYLTMVEGLKPEKDKHEVFITLEPRIGAPLDVAIRLQLNIRLFPVEDITLFENIPSVFFPMLWFEQKATVPDDIVWKMKLLLSSPIIFPVCAYLLMITGSILLIHLTCKLVTARIFRTENSCLSKEEVPLRASRNNSYLTKNRKFHYLDLIYS</sequence>
<name>A0A8K0CB05_IGNLU</name>
<evidence type="ECO:0000313" key="9">
    <source>
        <dbReference type="EMBL" id="KAF2882141.1"/>
    </source>
</evidence>
<gene>
    <name evidence="9" type="ORF">ILUMI_24022</name>
</gene>
<evidence type="ECO:0000256" key="1">
    <source>
        <dbReference type="ARBA" id="ARBA00004236"/>
    </source>
</evidence>
<evidence type="ECO:0000256" key="7">
    <source>
        <dbReference type="ARBA" id="ARBA00023180"/>
    </source>
</evidence>
<dbReference type="InterPro" id="IPR002159">
    <property type="entry name" value="CD36_fam"/>
</dbReference>
<evidence type="ECO:0000256" key="4">
    <source>
        <dbReference type="ARBA" id="ARBA00022692"/>
    </source>
</evidence>
<keyword evidence="3" id="KW-1003">Cell membrane</keyword>
<proteinExistence type="inferred from homology"/>
<evidence type="ECO:0000256" key="8">
    <source>
        <dbReference type="SAM" id="Phobius"/>
    </source>
</evidence>
<dbReference type="PANTHER" id="PTHR11923">
    <property type="entry name" value="SCAVENGER RECEPTOR CLASS B TYPE-1 SR-B1"/>
    <property type="match status" value="1"/>
</dbReference>
<keyword evidence="7" id="KW-0325">Glycoprotein</keyword>
<comment type="similarity">
    <text evidence="2">Belongs to the CD36 family.</text>
</comment>
<evidence type="ECO:0000256" key="5">
    <source>
        <dbReference type="ARBA" id="ARBA00022989"/>
    </source>
</evidence>
<dbReference type="Proteomes" id="UP000801492">
    <property type="component" value="Unassembled WGS sequence"/>
</dbReference>
<protein>
    <submittedName>
        <fullName evidence="9">Uncharacterized protein</fullName>
    </submittedName>
</protein>
<evidence type="ECO:0000313" key="10">
    <source>
        <dbReference type="Proteomes" id="UP000801492"/>
    </source>
</evidence>
<dbReference type="Pfam" id="PF01130">
    <property type="entry name" value="CD36"/>
    <property type="match status" value="1"/>
</dbReference>
<keyword evidence="10" id="KW-1185">Reference proteome</keyword>